<evidence type="ECO:0000313" key="7">
    <source>
        <dbReference type="Proteomes" id="UP000708298"/>
    </source>
</evidence>
<evidence type="ECO:0000256" key="4">
    <source>
        <dbReference type="ARBA" id="ARBA00023163"/>
    </source>
</evidence>
<evidence type="ECO:0000256" key="2">
    <source>
        <dbReference type="ARBA" id="ARBA00023015"/>
    </source>
</evidence>
<proteinExistence type="inferred from homology"/>
<comment type="caution">
    <text evidence="6">The sequence shown here is derived from an EMBL/GenBank/DDBJ whole genome shotgun (WGS) entry which is preliminary data.</text>
</comment>
<evidence type="ECO:0000256" key="3">
    <source>
        <dbReference type="ARBA" id="ARBA00023125"/>
    </source>
</evidence>
<dbReference type="InterPro" id="IPR051054">
    <property type="entry name" value="SorC_transcr_regulators"/>
</dbReference>
<dbReference type="Proteomes" id="UP000708298">
    <property type="component" value="Unassembled WGS sequence"/>
</dbReference>
<dbReference type="Gene3D" id="1.10.10.10">
    <property type="entry name" value="Winged helix-like DNA-binding domain superfamily/Winged helix DNA-binding domain"/>
    <property type="match status" value="1"/>
</dbReference>
<keyword evidence="3" id="KW-0238">DNA-binding</keyword>
<evidence type="ECO:0000259" key="5">
    <source>
        <dbReference type="Pfam" id="PF04198"/>
    </source>
</evidence>
<comment type="similarity">
    <text evidence="1">Belongs to the SorC transcriptional regulatory family.</text>
</comment>
<dbReference type="InterPro" id="IPR037171">
    <property type="entry name" value="NagB/RpiA_transferase-like"/>
</dbReference>
<evidence type="ECO:0000256" key="1">
    <source>
        <dbReference type="ARBA" id="ARBA00010466"/>
    </source>
</evidence>
<sequence>MKSDTRKAAPLSINIAHESDDALIVRTAWLYYMAGLNQEETATKLGLHRTRVNRLLAEARERGLVTITIQHESAQELATEQEIAQFYGLDFCLATPLIGFEDVAGNPALLEAQGLIARRAVGSAGANFLRGKLAQGPITVGISWGRTLEQVALHLSGVRNPEARFVSLMGSLTRNSASNPFEVVQALAARTGGEGHFIPVPFIADSKADRDVLASQRSVVEAIALAENADLYIVSLGALSERSSLRRQNMLSPEELQEAVAAGAVCDTMGKLFALDGRPLEHDINNRTIAVNIEALRGRDVVLLCGGIDKIDALEAVLRSGLIRGLIIDGDTARLLAQRCHPV</sequence>
<dbReference type="Gene3D" id="3.40.50.1360">
    <property type="match status" value="1"/>
</dbReference>
<dbReference type="EMBL" id="JAESVB010000002">
    <property type="protein sequence ID" value="MCB8874516.1"/>
    <property type="molecule type" value="Genomic_DNA"/>
</dbReference>
<feature type="domain" description="Sugar-binding" evidence="5">
    <location>
        <begin position="118"/>
        <end position="336"/>
    </location>
</feature>
<accession>A0A964DXS6</accession>
<name>A0A964DXS6_9PROT</name>
<dbReference type="InterPro" id="IPR007324">
    <property type="entry name" value="Sugar-bd_dom_put"/>
</dbReference>
<dbReference type="Pfam" id="PF04198">
    <property type="entry name" value="Sugar-bind"/>
    <property type="match status" value="1"/>
</dbReference>
<organism evidence="6 7">
    <name type="scientific">Acidisoma silvae</name>
    <dbReference type="NCBI Taxonomy" id="2802396"/>
    <lineage>
        <taxon>Bacteria</taxon>
        <taxon>Pseudomonadati</taxon>
        <taxon>Pseudomonadota</taxon>
        <taxon>Alphaproteobacteria</taxon>
        <taxon>Acetobacterales</taxon>
        <taxon>Acidocellaceae</taxon>
        <taxon>Acidisoma</taxon>
    </lineage>
</organism>
<keyword evidence="4" id="KW-0804">Transcription</keyword>
<evidence type="ECO:0000313" key="6">
    <source>
        <dbReference type="EMBL" id="MCB8874516.1"/>
    </source>
</evidence>
<keyword evidence="7" id="KW-1185">Reference proteome</keyword>
<reference evidence="6" key="2">
    <citation type="submission" date="2021-01" db="EMBL/GenBank/DDBJ databases">
        <authorList>
            <person name="Mieszkin S."/>
            <person name="Pouder E."/>
            <person name="Alain K."/>
        </authorList>
    </citation>
    <scope>NUCLEOTIDE SEQUENCE</scope>
    <source>
        <strain evidence="6">HW T2.11</strain>
    </source>
</reference>
<dbReference type="GO" id="GO:0003677">
    <property type="term" value="F:DNA binding"/>
    <property type="evidence" value="ECO:0007669"/>
    <property type="project" value="UniProtKB-KW"/>
</dbReference>
<dbReference type="PANTHER" id="PTHR34294:SF1">
    <property type="entry name" value="TRANSCRIPTIONAL REGULATOR LSRR"/>
    <property type="match status" value="1"/>
</dbReference>
<dbReference type="RefSeq" id="WP_227320188.1">
    <property type="nucleotide sequence ID" value="NZ_JAESVB010000002.1"/>
</dbReference>
<dbReference type="GO" id="GO:0030246">
    <property type="term" value="F:carbohydrate binding"/>
    <property type="evidence" value="ECO:0007669"/>
    <property type="project" value="InterPro"/>
</dbReference>
<dbReference type="InterPro" id="IPR036388">
    <property type="entry name" value="WH-like_DNA-bd_sf"/>
</dbReference>
<dbReference type="SUPFAM" id="SSF100950">
    <property type="entry name" value="NagB/RpiA/CoA transferase-like"/>
    <property type="match status" value="1"/>
</dbReference>
<dbReference type="AlphaFoldDB" id="A0A964DXS6"/>
<reference evidence="6" key="1">
    <citation type="journal article" date="2021" name="Microorganisms">
        <title>Acidisoma silvae sp. nov. and Acidisomacellulosilytica sp. nov., Two Acidophilic Bacteria Isolated from Decaying Wood, Hydrolyzing Cellulose and Producing Poly-3-hydroxybutyrate.</title>
        <authorList>
            <person name="Mieszkin S."/>
            <person name="Pouder E."/>
            <person name="Uroz S."/>
            <person name="Simon-Colin C."/>
            <person name="Alain K."/>
        </authorList>
    </citation>
    <scope>NUCLEOTIDE SEQUENCE</scope>
    <source>
        <strain evidence="6">HW T2.11</strain>
    </source>
</reference>
<gene>
    <name evidence="6" type="ORF">ASILVAE211_04905</name>
</gene>
<protein>
    <recommendedName>
        <fullName evidence="5">Sugar-binding domain-containing protein</fullName>
    </recommendedName>
</protein>
<keyword evidence="2" id="KW-0805">Transcription regulation</keyword>
<dbReference type="PANTHER" id="PTHR34294">
    <property type="entry name" value="TRANSCRIPTIONAL REGULATOR-RELATED"/>
    <property type="match status" value="1"/>
</dbReference>